<evidence type="ECO:0000256" key="12">
    <source>
        <dbReference type="ARBA" id="ARBA00023170"/>
    </source>
</evidence>
<dbReference type="InterPro" id="IPR037066">
    <property type="entry name" value="Plug_dom_sf"/>
</dbReference>
<dbReference type="CDD" id="cd01347">
    <property type="entry name" value="ligand_gated_channel"/>
    <property type="match status" value="1"/>
</dbReference>
<keyword evidence="9" id="KW-0406">Ion transport</keyword>
<evidence type="ECO:0000256" key="9">
    <source>
        <dbReference type="ARBA" id="ARBA00023065"/>
    </source>
</evidence>
<dbReference type="SUPFAM" id="SSF56935">
    <property type="entry name" value="Porins"/>
    <property type="match status" value="1"/>
</dbReference>
<sequence length="713" mass="78442">MVHPSRLSVAVAVAVAGAGSALPIAAQENQADIGVLQTLEITAPRGATKTETPFVETPQSISTITREQIEEQGARSVQEATRYSAGVFTNQYGATASRYDAIKLRGFGSDSTDNQYLDGLKVLNDKGTYSIMQIDPYFLESIEVVKGPSSVLYGRSAPGGLIAMTSKRPTFTPQYQVQASVGTQGHRSLGFDFSNEVGDSGNAAYRLVGRVKQSDTQWDYVEEERYALAPSLTVDLTDSTTLTLLAQLQKDPEGGYYGSLPAEGTLEPRNGRTIPNDFYEGEPSLEEFDREQMMLGYQLEHRFNDTWSARQNLRYMNTDVEYGQVYVSGGWVGNSNELARTFFGADETLDSFAVDNQLIAEFGIGGSRHRVLTGLDYQRVDTDAYWTAGYNPDFSSTIPPINAFDPQYGNTGTINPYQDNKRQLEQTGVYIQDQVALDQWRLTLSGRHDWVDVTNEYDTLLTGASGDEELDASKFSGRAGLLYLFDNGAAPYVSYSESFSPSSNVGEDGNLIEPTEGRQYEAGLKYEPAGTRDRYSAAIFRIDQDNVANYIRDIRAYRAVGSTRSEGLELEATTWLTPGWSVMASYTYTDVTVEESSAGNEGNTPVATPRHMASLWGSYEFRSAPLQGLDAALGLRYVGESWANEANTLEVPDYTLVDANLSYDLTTMGMKGVTASLNARNLFDKEYVGACYSESVCYYGAERSVEATLTYDF</sequence>
<dbReference type="InterPro" id="IPR012910">
    <property type="entry name" value="Plug_dom"/>
</dbReference>
<accession>A0A9X4YC88</accession>
<comment type="subcellular location">
    <subcellularLocation>
        <location evidence="1 14">Cell outer membrane</location>
        <topology evidence="1 14">Multi-pass membrane protein</topology>
    </subcellularLocation>
</comment>
<protein>
    <submittedName>
        <fullName evidence="19">TonB-dependent siderophore receptor</fullName>
    </submittedName>
</protein>
<dbReference type="EMBL" id="WMEX01000005">
    <property type="protein sequence ID" value="MYL27217.1"/>
    <property type="molecule type" value="Genomic_DNA"/>
</dbReference>
<evidence type="ECO:0000256" key="3">
    <source>
        <dbReference type="ARBA" id="ARBA00022448"/>
    </source>
</evidence>
<dbReference type="NCBIfam" id="TIGR01783">
    <property type="entry name" value="TonB-siderophor"/>
    <property type="match status" value="1"/>
</dbReference>
<evidence type="ECO:0000256" key="4">
    <source>
        <dbReference type="ARBA" id="ARBA00022452"/>
    </source>
</evidence>
<evidence type="ECO:0000256" key="2">
    <source>
        <dbReference type="ARBA" id="ARBA00009810"/>
    </source>
</evidence>
<dbReference type="GO" id="GO:0038023">
    <property type="term" value="F:signaling receptor activity"/>
    <property type="evidence" value="ECO:0007669"/>
    <property type="project" value="InterPro"/>
</dbReference>
<feature type="domain" description="TonB-dependent receptor plug" evidence="18">
    <location>
        <begin position="56"/>
        <end position="160"/>
    </location>
</feature>
<name>A0A9X4YC88_9GAMM</name>
<dbReference type="PANTHER" id="PTHR32552">
    <property type="entry name" value="FERRICHROME IRON RECEPTOR-RELATED"/>
    <property type="match status" value="1"/>
</dbReference>
<dbReference type="AlphaFoldDB" id="A0A9X4YC88"/>
<dbReference type="PANTHER" id="PTHR32552:SF68">
    <property type="entry name" value="FERRICHROME OUTER MEMBRANE TRANSPORTER_PHAGE RECEPTOR"/>
    <property type="match status" value="1"/>
</dbReference>
<evidence type="ECO:0000256" key="11">
    <source>
        <dbReference type="ARBA" id="ARBA00023136"/>
    </source>
</evidence>
<keyword evidence="20" id="KW-1185">Reference proteome</keyword>
<keyword evidence="8" id="KW-0408">Iron</keyword>
<keyword evidence="13 14" id="KW-0998">Cell outer membrane</keyword>
<dbReference type="Gene3D" id="2.40.170.20">
    <property type="entry name" value="TonB-dependent receptor, beta-barrel domain"/>
    <property type="match status" value="1"/>
</dbReference>
<dbReference type="OrthoDB" id="127311at2"/>
<keyword evidence="4 14" id="KW-1134">Transmembrane beta strand</keyword>
<keyword evidence="10 15" id="KW-0798">TonB box</keyword>
<evidence type="ECO:0000256" key="15">
    <source>
        <dbReference type="RuleBase" id="RU003357"/>
    </source>
</evidence>
<dbReference type="GO" id="GO:0015891">
    <property type="term" value="P:siderophore transport"/>
    <property type="evidence" value="ECO:0007669"/>
    <property type="project" value="InterPro"/>
</dbReference>
<evidence type="ECO:0000256" key="5">
    <source>
        <dbReference type="ARBA" id="ARBA00022496"/>
    </source>
</evidence>
<keyword evidence="11 14" id="KW-0472">Membrane</keyword>
<feature type="domain" description="TonB-dependent receptor-like beta-barrel" evidence="17">
    <location>
        <begin position="234"/>
        <end position="682"/>
    </location>
</feature>
<dbReference type="FunFam" id="2.40.170.20:FF:000005">
    <property type="entry name" value="TonB-dependent siderophore receptor"/>
    <property type="match status" value="1"/>
</dbReference>
<dbReference type="GO" id="GO:0009279">
    <property type="term" value="C:cell outer membrane"/>
    <property type="evidence" value="ECO:0007669"/>
    <property type="project" value="UniProtKB-SubCell"/>
</dbReference>
<evidence type="ECO:0000256" key="16">
    <source>
        <dbReference type="SAM" id="SignalP"/>
    </source>
</evidence>
<evidence type="ECO:0000256" key="6">
    <source>
        <dbReference type="ARBA" id="ARBA00022692"/>
    </source>
</evidence>
<evidence type="ECO:0000256" key="7">
    <source>
        <dbReference type="ARBA" id="ARBA00022729"/>
    </source>
</evidence>
<evidence type="ECO:0000256" key="14">
    <source>
        <dbReference type="PROSITE-ProRule" id="PRU01360"/>
    </source>
</evidence>
<keyword evidence="3 14" id="KW-0813">Transport</keyword>
<evidence type="ECO:0000313" key="20">
    <source>
        <dbReference type="Proteomes" id="UP000460751"/>
    </source>
</evidence>
<keyword evidence="6 14" id="KW-0812">Transmembrane</keyword>
<dbReference type="RefSeq" id="WP_151439879.1">
    <property type="nucleotide sequence ID" value="NZ_WMEX01000005.1"/>
</dbReference>
<dbReference type="PROSITE" id="PS52016">
    <property type="entry name" value="TONB_DEPENDENT_REC_3"/>
    <property type="match status" value="1"/>
</dbReference>
<feature type="signal peptide" evidence="16">
    <location>
        <begin position="1"/>
        <end position="26"/>
    </location>
</feature>
<dbReference type="InterPro" id="IPR036942">
    <property type="entry name" value="Beta-barrel_TonB_sf"/>
</dbReference>
<dbReference type="FunFam" id="2.170.130.10:FF:000001">
    <property type="entry name" value="Catecholate siderophore TonB-dependent receptor"/>
    <property type="match status" value="1"/>
</dbReference>
<dbReference type="Pfam" id="PF00593">
    <property type="entry name" value="TonB_dep_Rec_b-barrel"/>
    <property type="match status" value="1"/>
</dbReference>
<evidence type="ECO:0000256" key="13">
    <source>
        <dbReference type="ARBA" id="ARBA00023237"/>
    </source>
</evidence>
<evidence type="ECO:0000256" key="1">
    <source>
        <dbReference type="ARBA" id="ARBA00004571"/>
    </source>
</evidence>
<comment type="similarity">
    <text evidence="2 14 15">Belongs to the TonB-dependent receptor family.</text>
</comment>
<evidence type="ECO:0000259" key="17">
    <source>
        <dbReference type="Pfam" id="PF00593"/>
    </source>
</evidence>
<dbReference type="InterPro" id="IPR039426">
    <property type="entry name" value="TonB-dep_rcpt-like"/>
</dbReference>
<evidence type="ECO:0000313" key="19">
    <source>
        <dbReference type="EMBL" id="MYL27217.1"/>
    </source>
</evidence>
<dbReference type="Pfam" id="PF07715">
    <property type="entry name" value="Plug"/>
    <property type="match status" value="1"/>
</dbReference>
<dbReference type="InterPro" id="IPR000531">
    <property type="entry name" value="Beta-barrel_TonB"/>
</dbReference>
<keyword evidence="12 19" id="KW-0675">Receptor</keyword>
<feature type="chain" id="PRO_5040971815" evidence="16">
    <location>
        <begin position="27"/>
        <end position="713"/>
    </location>
</feature>
<evidence type="ECO:0000256" key="10">
    <source>
        <dbReference type="ARBA" id="ARBA00023077"/>
    </source>
</evidence>
<gene>
    <name evidence="19" type="ORF">GLW01_10465</name>
</gene>
<evidence type="ECO:0000259" key="18">
    <source>
        <dbReference type="Pfam" id="PF07715"/>
    </source>
</evidence>
<organism evidence="19 20">
    <name type="scientific">Vreelandella halophila</name>
    <dbReference type="NCBI Taxonomy" id="86177"/>
    <lineage>
        <taxon>Bacteria</taxon>
        <taxon>Pseudomonadati</taxon>
        <taxon>Pseudomonadota</taxon>
        <taxon>Gammaproteobacteria</taxon>
        <taxon>Oceanospirillales</taxon>
        <taxon>Halomonadaceae</taxon>
        <taxon>Vreelandella</taxon>
    </lineage>
</organism>
<proteinExistence type="inferred from homology"/>
<reference evidence="19 20" key="1">
    <citation type="submission" date="2019-11" db="EMBL/GenBank/DDBJ databases">
        <title>Genome sequences of 17 halophilic strains isolated from different environments.</title>
        <authorList>
            <person name="Furrow R.E."/>
        </authorList>
    </citation>
    <scope>NUCLEOTIDE SEQUENCE [LARGE SCALE GENOMIC DNA]</scope>
    <source>
        <strain evidence="19 20">22507_15_FS</strain>
    </source>
</reference>
<evidence type="ECO:0000256" key="8">
    <source>
        <dbReference type="ARBA" id="ARBA00023004"/>
    </source>
</evidence>
<dbReference type="InterPro" id="IPR010105">
    <property type="entry name" value="TonB_sidphr_rcpt"/>
</dbReference>
<dbReference type="GO" id="GO:0015344">
    <property type="term" value="F:siderophore uptake transmembrane transporter activity"/>
    <property type="evidence" value="ECO:0007669"/>
    <property type="project" value="TreeGrafter"/>
</dbReference>
<comment type="caution">
    <text evidence="19">The sequence shown here is derived from an EMBL/GenBank/DDBJ whole genome shotgun (WGS) entry which is preliminary data.</text>
</comment>
<dbReference type="Proteomes" id="UP000460751">
    <property type="component" value="Unassembled WGS sequence"/>
</dbReference>
<keyword evidence="5" id="KW-0410">Iron transport</keyword>
<dbReference type="Gene3D" id="2.170.130.10">
    <property type="entry name" value="TonB-dependent receptor, plug domain"/>
    <property type="match status" value="1"/>
</dbReference>
<keyword evidence="7 16" id="KW-0732">Signal</keyword>